<dbReference type="Gene3D" id="2.60.40.1120">
    <property type="entry name" value="Carboxypeptidase-like, regulatory domain"/>
    <property type="match status" value="1"/>
</dbReference>
<gene>
    <name evidence="1" type="ORF">SAMN05443292_2340</name>
</gene>
<evidence type="ECO:0000313" key="2">
    <source>
        <dbReference type="Proteomes" id="UP000198931"/>
    </source>
</evidence>
<dbReference type="EMBL" id="FOQT01000004">
    <property type="protein sequence ID" value="SFI37973.1"/>
    <property type="molecule type" value="Genomic_DNA"/>
</dbReference>
<protein>
    <recommendedName>
        <fullName evidence="3">Carboxypeptidase-like protein</fullName>
    </recommendedName>
</protein>
<dbReference type="Pfam" id="PF18939">
    <property type="entry name" value="DUF5686"/>
    <property type="match status" value="1"/>
</dbReference>
<dbReference type="STRING" id="1125876.SAMN05443292_2340"/>
<dbReference type="InterPro" id="IPR043741">
    <property type="entry name" value="DUF5686"/>
</dbReference>
<evidence type="ECO:0000313" key="1">
    <source>
        <dbReference type="EMBL" id="SFI37973.1"/>
    </source>
</evidence>
<dbReference type="Proteomes" id="UP000198931">
    <property type="component" value="Unassembled WGS sequence"/>
</dbReference>
<name>A0A1I3HQS4_9FLAO</name>
<organism evidence="1 2">
    <name type="scientific">Halpernia frigidisoli</name>
    <dbReference type="NCBI Taxonomy" id="1125876"/>
    <lineage>
        <taxon>Bacteria</taxon>
        <taxon>Pseudomonadati</taxon>
        <taxon>Bacteroidota</taxon>
        <taxon>Flavobacteriia</taxon>
        <taxon>Flavobacteriales</taxon>
        <taxon>Weeksellaceae</taxon>
        <taxon>Chryseobacterium group</taxon>
        <taxon>Halpernia</taxon>
    </lineage>
</organism>
<dbReference type="AlphaFoldDB" id="A0A1I3HQS4"/>
<reference evidence="1 2" key="1">
    <citation type="submission" date="2016-10" db="EMBL/GenBank/DDBJ databases">
        <authorList>
            <person name="de Groot N.N."/>
        </authorList>
    </citation>
    <scope>NUCLEOTIDE SEQUENCE [LARGE SCALE GENOMIC DNA]</scope>
    <source>
        <strain evidence="1 2">DSM 26000</strain>
    </source>
</reference>
<dbReference type="RefSeq" id="WP_221404934.1">
    <property type="nucleotide sequence ID" value="NZ_FOQT01000004.1"/>
</dbReference>
<sequence length="840" mass="95488">MPQNLQTKSLYSLIFLFSISFFHCQFLVSGTVADSLQKKPLSGVSIFINDNVSATLVSTGSFKISSDSIIYKLRFQKKGFDLKTVNITQKSPVVLKVILSQDSVENIEGVVIQGTAIKYKNKKDNPAYAIMQRVWANKRKNGLDNYKSYQYKEYEKIQFNLSNIDSAFMKRKIFNKVDFIFKYADSAANGKLSLPMFLNESVYNIYGENQPAKKEKKDLVAQKTSGFQDNQIMATTVKNLYKEINIYDNTLNFFNIGFQSPVSTDGFSTYDYNLIDTISVRGEDCYHIKYFPRRTDVLAFIGDLYISKDAYAVVKVSLKSSKNMNVNFVNGVFTELEFDNPDEKTFIPLKNTTEFDLSLISKNKDSNGMLARRTVDYSDYEFNKEINPTVFQNETPKTTQEITKTDDFWEQNRSDSLNVEEAGVYKMLSQLQQIPKFKRFIKIYETASSGYFNVGHAFDIGDIYSVYGSNVIEGDRIRLGGKTYFSPNDDWRIQGYGAYGFKDKQFKYGIEGKYMFNKTNRFQIGAGARRDILQLGVALTGDDGIMSRSFASSTVFASGDNTSLSSSTQESIYTSIEPIKNFQIRLDGTLRSIKSGNNELFDLTYNYGNEIRKTVNDSHFVLSLIANPGAKFSETGIDRYSHTTLAPSFVLKYTRGVKGLFNADFNYNKLQFLYTQPILTGVWGKSILNFEAGKTFETLPLALQNVIPGNQSYSLIPNTFALLNYYEFVADNYTTLNIEHHFNGKILSYIPLIKKLKLREVALFRAAYGTLSDASKGINRSAVQYSAPSDHVYYEYGFGIENIGFGNLRILRVDFNWRGNYLDRPNISKFGIKAGFQVNF</sequence>
<evidence type="ECO:0008006" key="3">
    <source>
        <dbReference type="Google" id="ProtNLM"/>
    </source>
</evidence>
<accession>A0A1I3HQS4</accession>
<keyword evidence="2" id="KW-1185">Reference proteome</keyword>
<proteinExistence type="predicted"/>